<sequence length="50" mass="5312">MAKRRKGIVVFLGLIVLAVLALAWMDGGVEQQRLIEVPANLPVSGGEPQA</sequence>
<evidence type="ECO:0000313" key="1">
    <source>
        <dbReference type="EMBL" id="MFC3096304.1"/>
    </source>
</evidence>
<dbReference type="RefSeq" id="WP_336924809.1">
    <property type="nucleotide sequence ID" value="NZ_JBANRO010000002.1"/>
</dbReference>
<comment type="caution">
    <text evidence="1">The sequence shown here is derived from an EMBL/GenBank/DDBJ whole genome shotgun (WGS) entry which is preliminary data.</text>
</comment>
<protein>
    <recommendedName>
        <fullName evidence="3">Efflux transporter periplasmic adaptor subunit</fullName>
    </recommendedName>
</protein>
<name>A0ABV7E0T4_9SPHN</name>
<accession>A0ABV7E0T4</accession>
<dbReference type="Proteomes" id="UP001595456">
    <property type="component" value="Unassembled WGS sequence"/>
</dbReference>
<evidence type="ECO:0000313" key="2">
    <source>
        <dbReference type="Proteomes" id="UP001595456"/>
    </source>
</evidence>
<proteinExistence type="predicted"/>
<organism evidence="1 2">
    <name type="scientific">Alteraurantiacibacter palmitatis</name>
    <dbReference type="NCBI Taxonomy" id="2054628"/>
    <lineage>
        <taxon>Bacteria</taxon>
        <taxon>Pseudomonadati</taxon>
        <taxon>Pseudomonadota</taxon>
        <taxon>Alphaproteobacteria</taxon>
        <taxon>Sphingomonadales</taxon>
        <taxon>Erythrobacteraceae</taxon>
        <taxon>Alteraurantiacibacter</taxon>
    </lineage>
</organism>
<reference evidence="2" key="1">
    <citation type="journal article" date="2019" name="Int. J. Syst. Evol. Microbiol.">
        <title>The Global Catalogue of Microorganisms (GCM) 10K type strain sequencing project: providing services to taxonomists for standard genome sequencing and annotation.</title>
        <authorList>
            <consortium name="The Broad Institute Genomics Platform"/>
            <consortium name="The Broad Institute Genome Sequencing Center for Infectious Disease"/>
            <person name="Wu L."/>
            <person name="Ma J."/>
        </authorList>
    </citation>
    <scope>NUCLEOTIDE SEQUENCE [LARGE SCALE GENOMIC DNA]</scope>
    <source>
        <strain evidence="2">KCTC 52607</strain>
    </source>
</reference>
<keyword evidence="2" id="KW-1185">Reference proteome</keyword>
<dbReference type="EMBL" id="JBHRST010000001">
    <property type="protein sequence ID" value="MFC3096304.1"/>
    <property type="molecule type" value="Genomic_DNA"/>
</dbReference>
<gene>
    <name evidence="1" type="ORF">ACFODU_00625</name>
</gene>
<evidence type="ECO:0008006" key="3">
    <source>
        <dbReference type="Google" id="ProtNLM"/>
    </source>
</evidence>